<sequence>MNRNRKRIYRTIGFAIFIFAVGYIVNDQLRKAGNRISGEYLQELITKESKGLYQLNFEEIDLNILRKSVSIRNIELYATPENREDTINAKNIYEAKVGEVNISLESVIRIYTDKELVVDGIEVIDPLLYMTKINPEKKPLKFGRETGELYDVISQYLELLQINYLKVRSGTVDHSPSNFRLKAIDFEVENFEVSERTKRKKIFYSEAINLGVNQQSILLPDSIHELSFDGFELSTKDSILNFKNFKIKARDDIDANSVFQKENQNVYDIDVPTLELKGINYLKAYEDNFLVVNQVNIPKPRIKIQSVLKSNKQNTEQAENSIGASLLALFDLIKIKDFKIHEGGLNLTLKGDNQQRFLSDNISIDLFNIELDSTQRDIQNIIHYFQHASVEINDYDYLLPDNLHTIKFKKLNFNTLDSTLLVQNLEIKPSRNLEDSSLIQFNLNLPLLEMEGIAHRDIYDNDRINLKSLVLRNSSITITPPYLKKSSESRAMVSPQKLSEIVGNYFNEIKLQNFSVLNTDVKVGSILTGKSLNIQSHFLKIDSSFTSWHTIADSTLINGQELLYKLKNGQLTVSTFHSENNLHSLAVSDFNYIYNNISEQVKVDYLSIKGLQLDSILNRKKIAIDSIALFKPMINLSYTDLKQQSKEQNQWEFPAKPINLFLQQGNLKYQLDKFRNVQIEEFDLELNYNNELKLFQIVAKDLRLEDDKLKHQLLLAEIELPKNQSQITLTNLQVKPYKLNDSVSIAIQVPEIKFIGVNKDALIKNKSFEADSMLSRITQLNYKGLSDVSKYFGFKSDSKSEYSFNVKNAKIDLVGSSIILVGNENRRRQIRTSNTKVSVRNLSFPKNDKQALQFVDNFTLENERFDFYSSENDTISLENLSYNGFTSSSQLEKFSFIGADRTTSLTIGGIQMKNAEMKSYIKNNEINIHELNSASTSISLKIKEEGNKKIPQRIEMPFQSLKIQKLQSNDINIKLFYEEKKRNYFVRNADLKINGLTLDSTLSPKEIHRHVNSLVFSGKNYRENFGKHYTVTADDYTFRYPESKFEANNIKMRSKYDRFEYSNYIDFQNDWFKLDIAALTIKRIDLDSIFTKERFIIDKLELKDGDFTVFRDLNVPHDDDKKVLMPQELLSKLDFAFSVDTVFVNSDIHIHIIPKEASGIGTMTLNIDTGYLFNMRTHHFNDNKSMVLQAKGKLNEKANFSTKVDFPSPSENSEFHFMGKVGDLDLTALNEMLIPLGAIEVRSGHNEEVNINFKGNDNYAEGSMEFRYNNLKIDILDRETYQSKGFGNNLKTIFANSFVVSSKNPRWFKLQEGNIFFERIKSRSIFNFWAKSLLSGAVSSIGINKSKEEAKAYYKENKDVVEEIED</sequence>
<dbReference type="STRING" id="643867.Ftrac_0812"/>
<organism evidence="2 3">
    <name type="scientific">Marivirga tractuosa (strain ATCC 23168 / DSM 4126 / NBRC 15989 / NCIMB 1408 / VKM B-1430 / H-43)</name>
    <name type="common">Microscilla tractuosa</name>
    <name type="synonym">Flexibacter tractuosus</name>
    <dbReference type="NCBI Taxonomy" id="643867"/>
    <lineage>
        <taxon>Bacteria</taxon>
        <taxon>Pseudomonadati</taxon>
        <taxon>Bacteroidota</taxon>
        <taxon>Cytophagia</taxon>
        <taxon>Cytophagales</taxon>
        <taxon>Marivirgaceae</taxon>
        <taxon>Marivirga</taxon>
    </lineage>
</organism>
<gene>
    <name evidence="2" type="ordered locus">Ftrac_0812</name>
</gene>
<name>E4TSJ4_MARTH</name>
<evidence type="ECO:0000313" key="2">
    <source>
        <dbReference type="EMBL" id="ADR20814.1"/>
    </source>
</evidence>
<accession>E4TSJ4</accession>
<keyword evidence="1" id="KW-1133">Transmembrane helix</keyword>
<dbReference type="RefSeq" id="WP_013452965.1">
    <property type="nucleotide sequence ID" value="NC_014759.1"/>
</dbReference>
<feature type="transmembrane region" description="Helical" evidence="1">
    <location>
        <begin position="7"/>
        <end position="25"/>
    </location>
</feature>
<reference evidence="2 3" key="1">
    <citation type="journal article" date="2011" name="Stand. Genomic Sci.">
        <title>Complete genome sequence of Marivirga tractuosa type strain (H-43).</title>
        <authorList>
            <person name="Pagani I."/>
            <person name="Chertkov O."/>
            <person name="Lapidus A."/>
            <person name="Lucas S."/>
            <person name="Del Rio T.G."/>
            <person name="Tice H."/>
            <person name="Copeland A."/>
            <person name="Cheng J.F."/>
            <person name="Nolan M."/>
            <person name="Saunders E."/>
            <person name="Pitluck S."/>
            <person name="Held B."/>
            <person name="Goodwin L."/>
            <person name="Liolios K."/>
            <person name="Ovchinikova G."/>
            <person name="Ivanova N."/>
            <person name="Mavromatis K."/>
            <person name="Pati A."/>
            <person name="Chen A."/>
            <person name="Palaniappan K."/>
            <person name="Land M."/>
            <person name="Hauser L."/>
            <person name="Jeffries C.D."/>
            <person name="Detter J.C."/>
            <person name="Han C."/>
            <person name="Tapia R."/>
            <person name="Ngatchou-Djao O.D."/>
            <person name="Rohde M."/>
            <person name="Goker M."/>
            <person name="Spring S."/>
            <person name="Sikorski J."/>
            <person name="Woyke T."/>
            <person name="Bristow J."/>
            <person name="Eisen J.A."/>
            <person name="Markowitz V."/>
            <person name="Hugenholtz P."/>
            <person name="Klenk H.P."/>
            <person name="Kyrpides N.C."/>
        </authorList>
    </citation>
    <scope>NUCLEOTIDE SEQUENCE [LARGE SCALE GENOMIC DNA]</scope>
    <source>
        <strain evidence="3">ATCC 23168 / DSM 4126 / NBRC 15989 / NCIMB 1408 / VKM B-1430 / H-43</strain>
    </source>
</reference>
<evidence type="ECO:0000313" key="3">
    <source>
        <dbReference type="Proteomes" id="UP000008720"/>
    </source>
</evidence>
<keyword evidence="1" id="KW-0472">Membrane</keyword>
<evidence type="ECO:0008006" key="4">
    <source>
        <dbReference type="Google" id="ProtNLM"/>
    </source>
</evidence>
<evidence type="ECO:0000256" key="1">
    <source>
        <dbReference type="SAM" id="Phobius"/>
    </source>
</evidence>
<proteinExistence type="predicted"/>
<keyword evidence="1" id="KW-0812">Transmembrane</keyword>
<dbReference type="eggNOG" id="ENOG502ZAS2">
    <property type="taxonomic scope" value="Bacteria"/>
</dbReference>
<protein>
    <recommendedName>
        <fullName evidence="4">DUF748 domain-containing protein</fullName>
    </recommendedName>
</protein>
<keyword evidence="3" id="KW-1185">Reference proteome</keyword>
<dbReference type="KEGG" id="mtt:Ftrac_0812"/>
<dbReference type="EMBL" id="CP002349">
    <property type="protein sequence ID" value="ADR20814.1"/>
    <property type="molecule type" value="Genomic_DNA"/>
</dbReference>
<dbReference type="OrthoDB" id="610933at2"/>
<dbReference type="HOGENOM" id="CLU_263801_0_0_10"/>
<dbReference type="Proteomes" id="UP000008720">
    <property type="component" value="Chromosome"/>
</dbReference>